<dbReference type="AlphaFoldDB" id="A0A4Y2FJF5"/>
<evidence type="ECO:0000313" key="2">
    <source>
        <dbReference type="Proteomes" id="UP000499080"/>
    </source>
</evidence>
<dbReference type="EMBL" id="BGPR01174220">
    <property type="protein sequence ID" value="GBM41371.1"/>
    <property type="molecule type" value="Genomic_DNA"/>
</dbReference>
<evidence type="ECO:0000313" key="1">
    <source>
        <dbReference type="EMBL" id="GBM41371.1"/>
    </source>
</evidence>
<dbReference type="PANTHER" id="PTHR46060">
    <property type="entry name" value="MARINER MOS1 TRANSPOSASE-LIKE PROTEIN"/>
    <property type="match status" value="1"/>
</dbReference>
<proteinExistence type="predicted"/>
<dbReference type="InterPro" id="IPR036397">
    <property type="entry name" value="RNaseH_sf"/>
</dbReference>
<comment type="caution">
    <text evidence="1">The sequence shown here is derived from an EMBL/GenBank/DDBJ whole genome shotgun (WGS) entry which is preliminary data.</text>
</comment>
<dbReference type="Proteomes" id="UP000499080">
    <property type="component" value="Unassembled WGS sequence"/>
</dbReference>
<sequence length="85" mass="10285">MCQTRKVRAVKHVHHSSDLTQSDFLLFGPLKKRLVGRHFRTNAEVQEVFVKWLRDLGLDFFYAGIDRLVYRWHKYFNNRGDYVEK</sequence>
<organism evidence="1 2">
    <name type="scientific">Araneus ventricosus</name>
    <name type="common">Orbweaver spider</name>
    <name type="synonym">Epeira ventricosa</name>
    <dbReference type="NCBI Taxonomy" id="182803"/>
    <lineage>
        <taxon>Eukaryota</taxon>
        <taxon>Metazoa</taxon>
        <taxon>Ecdysozoa</taxon>
        <taxon>Arthropoda</taxon>
        <taxon>Chelicerata</taxon>
        <taxon>Arachnida</taxon>
        <taxon>Araneae</taxon>
        <taxon>Araneomorphae</taxon>
        <taxon>Entelegynae</taxon>
        <taxon>Araneoidea</taxon>
        <taxon>Araneidae</taxon>
        <taxon>Araneus</taxon>
    </lineage>
</organism>
<name>A0A4Y2FJF5_ARAVE</name>
<reference evidence="1 2" key="1">
    <citation type="journal article" date="2019" name="Sci. Rep.">
        <title>Orb-weaving spider Araneus ventricosus genome elucidates the spidroin gene catalogue.</title>
        <authorList>
            <person name="Kono N."/>
            <person name="Nakamura H."/>
            <person name="Ohtoshi R."/>
            <person name="Moran D.A.P."/>
            <person name="Shinohara A."/>
            <person name="Yoshida Y."/>
            <person name="Fujiwara M."/>
            <person name="Mori M."/>
            <person name="Tomita M."/>
            <person name="Arakawa K."/>
        </authorList>
    </citation>
    <scope>NUCLEOTIDE SEQUENCE [LARGE SCALE GENOMIC DNA]</scope>
</reference>
<protein>
    <recommendedName>
        <fullName evidence="3">Histone-lysine N-methyltransferase SETMAR</fullName>
    </recommendedName>
</protein>
<keyword evidence="2" id="KW-1185">Reference proteome</keyword>
<dbReference type="PANTHER" id="PTHR46060:SF3">
    <property type="entry name" value="PROTEIN GVQW3"/>
    <property type="match status" value="1"/>
</dbReference>
<dbReference type="OrthoDB" id="6432034at2759"/>
<accession>A0A4Y2FJF5</accession>
<dbReference type="Gene3D" id="3.30.420.10">
    <property type="entry name" value="Ribonuclease H-like superfamily/Ribonuclease H"/>
    <property type="match status" value="1"/>
</dbReference>
<evidence type="ECO:0008006" key="3">
    <source>
        <dbReference type="Google" id="ProtNLM"/>
    </source>
</evidence>
<dbReference type="GO" id="GO:0003676">
    <property type="term" value="F:nucleic acid binding"/>
    <property type="evidence" value="ECO:0007669"/>
    <property type="project" value="InterPro"/>
</dbReference>
<gene>
    <name evidence="1" type="ORF">AVEN_98338_1</name>
</gene>
<dbReference type="InterPro" id="IPR052709">
    <property type="entry name" value="Transposase-MT_Hybrid"/>
</dbReference>